<reference evidence="2" key="2">
    <citation type="submission" date="2020-02" db="EMBL/GenBank/DDBJ databases">
        <title>Identification and distribution of gene clusters putatively required for synthesis of sphingolipid metabolism inhibitors in phylogenetically diverse species of the filamentous fungus Fusarium.</title>
        <authorList>
            <person name="Kim H.-S."/>
            <person name="Busman M."/>
            <person name="Brown D.W."/>
            <person name="Divon H."/>
            <person name="Uhlig S."/>
            <person name="Proctor R.H."/>
        </authorList>
    </citation>
    <scope>NUCLEOTIDE SEQUENCE</scope>
    <source>
        <strain evidence="2">NRRL 25174</strain>
    </source>
</reference>
<gene>
    <name evidence="2" type="ORF">FBEOM_4874</name>
</gene>
<dbReference type="OrthoDB" id="3641682at2759"/>
<accession>A0A9P5DXT9</accession>
<organism evidence="2 3">
    <name type="scientific">Fusarium beomiforme</name>
    <dbReference type="NCBI Taxonomy" id="44412"/>
    <lineage>
        <taxon>Eukaryota</taxon>
        <taxon>Fungi</taxon>
        <taxon>Dikarya</taxon>
        <taxon>Ascomycota</taxon>
        <taxon>Pezizomycotina</taxon>
        <taxon>Sordariomycetes</taxon>
        <taxon>Hypocreomycetidae</taxon>
        <taxon>Hypocreales</taxon>
        <taxon>Nectriaceae</taxon>
        <taxon>Fusarium</taxon>
        <taxon>Fusarium burgessii species complex</taxon>
    </lineage>
</organism>
<evidence type="ECO:0000313" key="3">
    <source>
        <dbReference type="Proteomes" id="UP000730481"/>
    </source>
</evidence>
<evidence type="ECO:0000313" key="2">
    <source>
        <dbReference type="EMBL" id="KAF4341216.1"/>
    </source>
</evidence>
<dbReference type="EMBL" id="PVQB02000203">
    <property type="protein sequence ID" value="KAF4341216.1"/>
    <property type="molecule type" value="Genomic_DNA"/>
</dbReference>
<comment type="caution">
    <text evidence="2">The sequence shown here is derived from an EMBL/GenBank/DDBJ whole genome shotgun (WGS) entry which is preliminary data.</text>
</comment>
<evidence type="ECO:0000256" key="1">
    <source>
        <dbReference type="SAM" id="SignalP"/>
    </source>
</evidence>
<sequence>MRLLYGAFLFLLTAWAAEVRIIWRLERKTNSSSLSVYGTKGTLIAETCGRTLEANRSISFSEVNDEGFGNFTVGNDSFKVQPIMDGGPTCQISQSTGYTLVECLGLHWDPEGVIENKTTGCFSSSSAHDKFLDLQHNTHQILQPRCQRMPKPRLDGDGDPHQRYFHQQLSEVTTCRDDQSCGTASSDGKTFTKGYSMTYNFGQWIAAGFNVGRAWTTGNAYSCNADGKKAQKVCVWYKVAHTAYTVRNRPNKGGINHRHGKQYVIASPNKGNKGGGYECRINEECEEKGARYWDCNGKREEKFTHCPPWDHPQVLDETPGFLRQSENYAKMEEARRRLPRPAWPIPFPNEREKGRYDDTFKPIMWHAKD</sequence>
<feature type="signal peptide" evidence="1">
    <location>
        <begin position="1"/>
        <end position="16"/>
    </location>
</feature>
<dbReference type="AlphaFoldDB" id="A0A9P5DXT9"/>
<keyword evidence="1" id="KW-0732">Signal</keyword>
<keyword evidence="3" id="KW-1185">Reference proteome</keyword>
<reference evidence="2" key="1">
    <citation type="journal article" date="2017" name="Mycologia">
        <title>Fusarium algeriense, sp. nov., a novel toxigenic crown rot pathogen of durum wheat from Algeria is nested in the Fusarium burgessii species complex.</title>
        <authorList>
            <person name="Laraba I."/>
            <person name="Keddad A."/>
            <person name="Boureghda H."/>
            <person name="Abdallah N."/>
            <person name="Vaughan M.M."/>
            <person name="Proctor R.H."/>
            <person name="Busman M."/>
            <person name="O'Donnell K."/>
        </authorList>
    </citation>
    <scope>NUCLEOTIDE SEQUENCE</scope>
    <source>
        <strain evidence="2">NRRL 25174</strain>
    </source>
</reference>
<dbReference type="Proteomes" id="UP000730481">
    <property type="component" value="Unassembled WGS sequence"/>
</dbReference>
<feature type="chain" id="PRO_5040387413" evidence="1">
    <location>
        <begin position="17"/>
        <end position="369"/>
    </location>
</feature>
<protein>
    <submittedName>
        <fullName evidence="2">Uncharacterized protein</fullName>
    </submittedName>
</protein>
<proteinExistence type="predicted"/>
<name>A0A9P5DXT9_9HYPO</name>